<accession>A0A8S1EFY1</accession>
<name>A0A8S1EFY1_9PELO</name>
<sequence length="118" mass="13846">MWDAKTNLKNIIVFLNTKNGYGEKLADIAGKLLNEMARADQIVQLPFFHCHMCSPMDRYELTYTIAKLMTISKNHADMRELFSEILERLHDEPIFIGEIELWKELIEELTTVMERISK</sequence>
<evidence type="ECO:0000313" key="2">
    <source>
        <dbReference type="Proteomes" id="UP000494206"/>
    </source>
</evidence>
<protein>
    <submittedName>
        <fullName evidence="1">Uncharacterized protein</fullName>
    </submittedName>
</protein>
<organism evidence="1 2">
    <name type="scientific">Caenorhabditis bovis</name>
    <dbReference type="NCBI Taxonomy" id="2654633"/>
    <lineage>
        <taxon>Eukaryota</taxon>
        <taxon>Metazoa</taxon>
        <taxon>Ecdysozoa</taxon>
        <taxon>Nematoda</taxon>
        <taxon>Chromadorea</taxon>
        <taxon>Rhabditida</taxon>
        <taxon>Rhabditina</taxon>
        <taxon>Rhabditomorpha</taxon>
        <taxon>Rhabditoidea</taxon>
        <taxon>Rhabditidae</taxon>
        <taxon>Peloderinae</taxon>
        <taxon>Caenorhabditis</taxon>
    </lineage>
</organism>
<proteinExistence type="predicted"/>
<dbReference type="EMBL" id="CADEPM010000001">
    <property type="protein sequence ID" value="CAB3398645.1"/>
    <property type="molecule type" value="Genomic_DNA"/>
</dbReference>
<reference evidence="1 2" key="1">
    <citation type="submission" date="2020-04" db="EMBL/GenBank/DDBJ databases">
        <authorList>
            <person name="Laetsch R D."/>
            <person name="Stevens L."/>
            <person name="Kumar S."/>
            <person name="Blaxter L. M."/>
        </authorList>
    </citation>
    <scope>NUCLEOTIDE SEQUENCE [LARGE SCALE GENOMIC DNA]</scope>
</reference>
<gene>
    <name evidence="1" type="ORF">CBOVIS_LOCUS1896</name>
</gene>
<dbReference type="AlphaFoldDB" id="A0A8S1EFY1"/>
<dbReference type="Proteomes" id="UP000494206">
    <property type="component" value="Unassembled WGS sequence"/>
</dbReference>
<evidence type="ECO:0000313" key="1">
    <source>
        <dbReference type="EMBL" id="CAB3398645.1"/>
    </source>
</evidence>
<comment type="caution">
    <text evidence="1">The sequence shown here is derived from an EMBL/GenBank/DDBJ whole genome shotgun (WGS) entry which is preliminary data.</text>
</comment>
<keyword evidence="2" id="KW-1185">Reference proteome</keyword>